<dbReference type="GeneID" id="20236541"/>
<evidence type="ECO:0000313" key="2">
    <source>
        <dbReference type="Proteomes" id="UP000030746"/>
    </source>
</evidence>
<proteinExistence type="predicted"/>
<dbReference type="InterPro" id="IPR052925">
    <property type="entry name" value="Phage_Integrase-like_Recomb"/>
</dbReference>
<protein>
    <recommendedName>
        <fullName evidence="3">C3H1-type domain-containing protein</fullName>
    </recommendedName>
</protein>
<keyword evidence="2" id="KW-1185">Reference proteome</keyword>
<dbReference type="PANTHER" id="PTHR34605">
    <property type="entry name" value="PHAGE_INTEGRASE DOMAIN-CONTAINING PROTEIN"/>
    <property type="match status" value="1"/>
</dbReference>
<name>V3ZX72_LOTGI</name>
<sequence length="350" mass="38664">MPKRNRSFADEDEVDIVPTTAEDRLTNIMLQKMLRRGLLLNTVASSTSQSPTSAANSSTVQYTLTTTFQTTQASPSTSQIFPEAMEMVTSVESIPVNSKVLHSSVAETVTVTNSLDPSLRFSVPSVNNLTSRINLVLATTLYKTAVKSPKPFSSQSGSRGTVCLAYNGRKGCTWQNCRYMHVCSKCGFNHAAINCFAKRTRQQSQPQSPQSGFSPSYIASNMSVLSFVQKSHGYSEVHSFVTNLILKGIRKLNVPFENRLPITLPILIRILKAIPLVVPVLFDRYLLCALFSVAFAGFFRLGELVVKSSFNAKFVLQVSDESKIAGPNIDLGGWYIYILLEKMVRLDFGF</sequence>
<accession>V3ZX72</accession>
<evidence type="ECO:0008006" key="3">
    <source>
        <dbReference type="Google" id="ProtNLM"/>
    </source>
</evidence>
<evidence type="ECO:0000313" key="1">
    <source>
        <dbReference type="EMBL" id="ESO85556.1"/>
    </source>
</evidence>
<gene>
    <name evidence="1" type="ORF">LOTGIDRAFT_155042</name>
</gene>
<dbReference type="Proteomes" id="UP000030746">
    <property type="component" value="Unassembled WGS sequence"/>
</dbReference>
<dbReference type="EMBL" id="KB203274">
    <property type="protein sequence ID" value="ESO85556.1"/>
    <property type="molecule type" value="Genomic_DNA"/>
</dbReference>
<dbReference type="OrthoDB" id="6138620at2759"/>
<dbReference type="AlphaFoldDB" id="V3ZX72"/>
<dbReference type="CTD" id="20236541"/>
<dbReference type="RefSeq" id="XP_009063799.1">
    <property type="nucleotide sequence ID" value="XM_009065551.1"/>
</dbReference>
<reference evidence="1 2" key="1">
    <citation type="journal article" date="2013" name="Nature">
        <title>Insights into bilaterian evolution from three spiralian genomes.</title>
        <authorList>
            <person name="Simakov O."/>
            <person name="Marletaz F."/>
            <person name="Cho S.J."/>
            <person name="Edsinger-Gonzales E."/>
            <person name="Havlak P."/>
            <person name="Hellsten U."/>
            <person name="Kuo D.H."/>
            <person name="Larsson T."/>
            <person name="Lv J."/>
            <person name="Arendt D."/>
            <person name="Savage R."/>
            <person name="Osoegawa K."/>
            <person name="de Jong P."/>
            <person name="Grimwood J."/>
            <person name="Chapman J.A."/>
            <person name="Shapiro H."/>
            <person name="Aerts A."/>
            <person name="Otillar R.P."/>
            <person name="Terry A.Y."/>
            <person name="Boore J.L."/>
            <person name="Grigoriev I.V."/>
            <person name="Lindberg D.R."/>
            <person name="Seaver E.C."/>
            <person name="Weisblat D.A."/>
            <person name="Putnam N.H."/>
            <person name="Rokhsar D.S."/>
        </authorList>
    </citation>
    <scope>NUCLEOTIDE SEQUENCE [LARGE SCALE GENOMIC DNA]</scope>
</reference>
<dbReference type="PANTHER" id="PTHR34605:SF3">
    <property type="entry name" value="P CELL-TYPE AGGLUTINATION PROTEIN MAP4-LIKE-RELATED"/>
    <property type="match status" value="1"/>
</dbReference>
<dbReference type="HOGENOM" id="CLU_792959_0_0_1"/>
<organism evidence="1 2">
    <name type="scientific">Lottia gigantea</name>
    <name type="common">Giant owl limpet</name>
    <dbReference type="NCBI Taxonomy" id="225164"/>
    <lineage>
        <taxon>Eukaryota</taxon>
        <taxon>Metazoa</taxon>
        <taxon>Spiralia</taxon>
        <taxon>Lophotrochozoa</taxon>
        <taxon>Mollusca</taxon>
        <taxon>Gastropoda</taxon>
        <taxon>Patellogastropoda</taxon>
        <taxon>Lottioidea</taxon>
        <taxon>Lottiidae</taxon>
        <taxon>Lottia</taxon>
    </lineage>
</organism>
<dbReference type="KEGG" id="lgi:LOTGIDRAFT_155042"/>